<dbReference type="SMART" id="SM00137">
    <property type="entry name" value="MAM"/>
    <property type="match status" value="1"/>
</dbReference>
<evidence type="ECO:0000256" key="10">
    <source>
        <dbReference type="PROSITE-ProRule" id="PRU01211"/>
    </source>
</evidence>
<dbReference type="InterPro" id="IPR008974">
    <property type="entry name" value="TRAF-like"/>
</dbReference>
<dbReference type="InterPro" id="IPR001506">
    <property type="entry name" value="Peptidase_M12A"/>
</dbReference>
<dbReference type="PROSITE" id="PS50060">
    <property type="entry name" value="MAM_2"/>
    <property type="match status" value="1"/>
</dbReference>
<dbReference type="FunFam" id="2.60.210.10:FF:000009">
    <property type="entry name" value="Meprin A subunit"/>
    <property type="match status" value="1"/>
</dbReference>
<dbReference type="SUPFAM" id="SSF49899">
    <property type="entry name" value="Concanavalin A-like lectins/glucanases"/>
    <property type="match status" value="1"/>
</dbReference>
<evidence type="ECO:0000256" key="7">
    <source>
        <dbReference type="ARBA" id="ARBA00023145"/>
    </source>
</evidence>
<keyword evidence="3" id="KW-0732">Signal</keyword>
<dbReference type="InterPro" id="IPR013320">
    <property type="entry name" value="ConA-like_dom_sf"/>
</dbReference>
<dbReference type="PRINTS" id="PR00480">
    <property type="entry name" value="ASTACIN"/>
</dbReference>
<keyword evidence="6 10" id="KW-0482">Metalloprotease</keyword>
<dbReference type="GO" id="GO:0008270">
    <property type="term" value="F:zinc ion binding"/>
    <property type="evidence" value="ECO:0007669"/>
    <property type="project" value="UniProtKB-UniRule"/>
</dbReference>
<comment type="caution">
    <text evidence="10">Lacks conserved residue(s) required for the propagation of feature annotation.</text>
</comment>
<feature type="domain" description="MAM" evidence="13">
    <location>
        <begin position="265"/>
        <end position="434"/>
    </location>
</feature>
<dbReference type="PANTHER" id="PTHR10127">
    <property type="entry name" value="DISCOIDIN, CUB, EGF, LAMININ , AND ZINC METALLOPROTEASE DOMAIN CONTAINING"/>
    <property type="match status" value="1"/>
</dbReference>
<keyword evidence="1 10" id="KW-0645">Protease</keyword>
<feature type="compositionally biased region" description="Polar residues" evidence="12">
    <location>
        <begin position="605"/>
        <end position="614"/>
    </location>
</feature>
<dbReference type="GO" id="GO:0006508">
    <property type="term" value="P:proteolysis"/>
    <property type="evidence" value="ECO:0007669"/>
    <property type="project" value="UniProtKB-KW"/>
</dbReference>
<evidence type="ECO:0000256" key="4">
    <source>
        <dbReference type="ARBA" id="ARBA00022801"/>
    </source>
</evidence>
<dbReference type="Gene3D" id="3.40.390.10">
    <property type="entry name" value="Collagenase (Catalytic Domain)"/>
    <property type="match status" value="1"/>
</dbReference>
<dbReference type="Pfam" id="PF01400">
    <property type="entry name" value="Astacin"/>
    <property type="match status" value="1"/>
</dbReference>
<dbReference type="InterPro" id="IPR006026">
    <property type="entry name" value="Peptidase_Metallo"/>
</dbReference>
<gene>
    <name evidence="15" type="ORF">UPYG_G00152190</name>
</gene>
<protein>
    <recommendedName>
        <fullName evidence="11">Metalloendopeptidase</fullName>
        <ecNumber evidence="11">3.4.24.-</ecNumber>
    </recommendedName>
</protein>
<dbReference type="SMART" id="SM00235">
    <property type="entry name" value="ZnMc"/>
    <property type="match status" value="1"/>
</dbReference>
<feature type="binding site" evidence="10">
    <location>
        <position position="164"/>
    </location>
    <ligand>
        <name>Zn(2+)</name>
        <dbReference type="ChEBI" id="CHEBI:29105"/>
        <note>catalytic</note>
    </ligand>
</feature>
<dbReference type="FunFam" id="3.40.390.10:FF:000015">
    <property type="entry name" value="Meprin A subunit"/>
    <property type="match status" value="1"/>
</dbReference>
<evidence type="ECO:0000256" key="2">
    <source>
        <dbReference type="ARBA" id="ARBA00022723"/>
    </source>
</evidence>
<dbReference type="SUPFAM" id="SSF49599">
    <property type="entry name" value="TRAF domain-like"/>
    <property type="match status" value="1"/>
</dbReference>
<dbReference type="PANTHER" id="PTHR10127:SF903">
    <property type="entry name" value="MEPRIN A SUBUNIT"/>
    <property type="match status" value="1"/>
</dbReference>
<evidence type="ECO:0000256" key="1">
    <source>
        <dbReference type="ARBA" id="ARBA00022670"/>
    </source>
</evidence>
<evidence type="ECO:0000256" key="6">
    <source>
        <dbReference type="ARBA" id="ARBA00023049"/>
    </source>
</evidence>
<evidence type="ECO:0000256" key="11">
    <source>
        <dbReference type="RuleBase" id="RU361183"/>
    </source>
</evidence>
<evidence type="ECO:0000256" key="9">
    <source>
        <dbReference type="ARBA" id="ARBA00023180"/>
    </source>
</evidence>
<feature type="domain" description="Peptidase M12A" evidence="14">
    <location>
        <begin position="64"/>
        <end position="258"/>
    </location>
</feature>
<dbReference type="Gene3D" id="2.60.210.10">
    <property type="entry name" value="Apoptosis, Tumor Necrosis Factor Receptor Associated Protein 2, Chain A"/>
    <property type="match status" value="1"/>
</dbReference>
<keyword evidence="2 10" id="KW-0479">Metal-binding</keyword>
<keyword evidence="5 10" id="KW-0862">Zinc</keyword>
<name>A0ABD0XJV3_UMBPY</name>
<dbReference type="PROSITE" id="PS51864">
    <property type="entry name" value="ASTACIN"/>
    <property type="match status" value="1"/>
</dbReference>
<evidence type="ECO:0000256" key="5">
    <source>
        <dbReference type="ARBA" id="ARBA00022833"/>
    </source>
</evidence>
<keyword evidence="8" id="KW-1015">Disulfide bond</keyword>
<dbReference type="Pfam" id="PF22486">
    <property type="entry name" value="MATH_2"/>
    <property type="match status" value="1"/>
</dbReference>
<accession>A0ABD0XJV3</accession>
<dbReference type="InterPro" id="IPR000998">
    <property type="entry name" value="MAM_dom"/>
</dbReference>
<dbReference type="Pfam" id="PF00629">
    <property type="entry name" value="MAM"/>
    <property type="match status" value="1"/>
</dbReference>
<comment type="cofactor">
    <cofactor evidence="10 11">
        <name>Zn(2+)</name>
        <dbReference type="ChEBI" id="CHEBI:29105"/>
    </cofactor>
    <text evidence="10 11">Binds 1 zinc ion per subunit.</text>
</comment>
<feature type="region of interest" description="Disordered" evidence="12">
    <location>
        <begin position="605"/>
        <end position="624"/>
    </location>
</feature>
<feature type="active site" evidence="10">
    <location>
        <position position="155"/>
    </location>
</feature>
<dbReference type="EC" id="3.4.24.-" evidence="11"/>
<sequence>MAHFYLRMYIYIFNMVVFITFSKPQAIFKGEEDFELDINRINMGNDLLEGDIIDHPHRQRVPRNAVLNNNKLWDLPVPYVLTDYLELNAKGIIMRAFEQFRLKSCIDFKPRDSENHFISVQNNRGCSSHVGKSSKYGQQLSIGKYCDHIGIVEHEFFHALGIWHEQSRYDRDKYVTIVWKNIKRGHESNFIKISPHYSTTMGLPYDYNSVLHYQEASFSNGEGPTIITKQSKYQKIIGQRLEMSPQDVLLLNKLYKCNKSVSFMEHCNFNSQRLCGMSRCSNSSVVRWKQMRTVTGGPYSDFTNLGKTGAGLFMHASTALGKSGDTARMDSRKMTPSRKCKVQCLQFYYYHSGHKSDQLNIWLREYHHESDSKGTLQLMGQITGSPVSHWMLYHVPLNATKAFQVEFEVRKGTGQSTGGFSIDDINLSETECPHHTWQIRDVENLLRTSQYGTAVYSPRFYSPKGYAYQIVIYLRETMFGVYVRLVSGKFDDKLQWPCPDHQLTILLLDQNPHIQQRMSKQVSIATEPIHINGNTWQNPRKVGMLENRGDEPFYVNNAVGYFKFITLTQLKHRAFLKGRNTFFLITMEDISSLRSTNSLPCPTWSSPAFTSNPNEHAEGPCATE</sequence>
<evidence type="ECO:0000256" key="3">
    <source>
        <dbReference type="ARBA" id="ARBA00022729"/>
    </source>
</evidence>
<keyword evidence="4 10" id="KW-0378">Hydrolase</keyword>
<evidence type="ECO:0000256" key="12">
    <source>
        <dbReference type="SAM" id="MobiDB-lite"/>
    </source>
</evidence>
<comment type="caution">
    <text evidence="15">The sequence shown here is derived from an EMBL/GenBank/DDBJ whole genome shotgun (WGS) entry which is preliminary data.</text>
</comment>
<dbReference type="AlphaFoldDB" id="A0ABD0XJV3"/>
<reference evidence="15 16" key="1">
    <citation type="submission" date="2024-06" db="EMBL/GenBank/DDBJ databases">
        <authorList>
            <person name="Pan Q."/>
            <person name="Wen M."/>
            <person name="Jouanno E."/>
            <person name="Zahm M."/>
            <person name="Klopp C."/>
            <person name="Cabau C."/>
            <person name="Louis A."/>
            <person name="Berthelot C."/>
            <person name="Parey E."/>
            <person name="Roest Crollius H."/>
            <person name="Montfort J."/>
            <person name="Robinson-Rechavi M."/>
            <person name="Bouchez O."/>
            <person name="Lampietro C."/>
            <person name="Lopez Roques C."/>
            <person name="Donnadieu C."/>
            <person name="Postlethwait J."/>
            <person name="Bobe J."/>
            <person name="Verreycken H."/>
            <person name="Guiguen Y."/>
        </authorList>
    </citation>
    <scope>NUCLEOTIDE SEQUENCE [LARGE SCALE GENOMIC DNA]</scope>
    <source>
        <strain evidence="15">Up_M1</strain>
        <tissue evidence="15">Testis</tissue>
    </source>
</reference>
<dbReference type="Proteomes" id="UP001557470">
    <property type="component" value="Unassembled WGS sequence"/>
</dbReference>
<evidence type="ECO:0000313" key="15">
    <source>
        <dbReference type="EMBL" id="KAL0985043.1"/>
    </source>
</evidence>
<dbReference type="InterPro" id="IPR024079">
    <property type="entry name" value="MetalloPept_cat_dom_sf"/>
</dbReference>
<dbReference type="EMBL" id="JAGEUA010000004">
    <property type="protein sequence ID" value="KAL0985043.1"/>
    <property type="molecule type" value="Genomic_DNA"/>
</dbReference>
<feature type="binding site" evidence="10">
    <location>
        <position position="154"/>
    </location>
    <ligand>
        <name>Zn(2+)</name>
        <dbReference type="ChEBI" id="CHEBI:29105"/>
        <note>catalytic</note>
    </ligand>
</feature>
<organism evidence="15 16">
    <name type="scientific">Umbra pygmaea</name>
    <name type="common">Eastern mudminnow</name>
    <dbReference type="NCBI Taxonomy" id="75934"/>
    <lineage>
        <taxon>Eukaryota</taxon>
        <taxon>Metazoa</taxon>
        <taxon>Chordata</taxon>
        <taxon>Craniata</taxon>
        <taxon>Vertebrata</taxon>
        <taxon>Euteleostomi</taxon>
        <taxon>Actinopterygii</taxon>
        <taxon>Neopterygii</taxon>
        <taxon>Teleostei</taxon>
        <taxon>Protacanthopterygii</taxon>
        <taxon>Esociformes</taxon>
        <taxon>Umbridae</taxon>
        <taxon>Umbra</taxon>
    </lineage>
</organism>
<evidence type="ECO:0000259" key="14">
    <source>
        <dbReference type="PROSITE" id="PS51864"/>
    </source>
</evidence>
<evidence type="ECO:0000256" key="8">
    <source>
        <dbReference type="ARBA" id="ARBA00023157"/>
    </source>
</evidence>
<evidence type="ECO:0000259" key="13">
    <source>
        <dbReference type="PROSITE" id="PS50060"/>
    </source>
</evidence>
<dbReference type="CDD" id="cd06263">
    <property type="entry name" value="MAM"/>
    <property type="match status" value="1"/>
</dbReference>
<evidence type="ECO:0000313" key="16">
    <source>
        <dbReference type="Proteomes" id="UP001557470"/>
    </source>
</evidence>
<keyword evidence="16" id="KW-1185">Reference proteome</keyword>
<dbReference type="GO" id="GO:0004222">
    <property type="term" value="F:metalloendopeptidase activity"/>
    <property type="evidence" value="ECO:0007669"/>
    <property type="project" value="UniProtKB-UniRule"/>
</dbReference>
<dbReference type="Gene3D" id="2.60.120.200">
    <property type="match status" value="1"/>
</dbReference>
<proteinExistence type="predicted"/>
<keyword evidence="9" id="KW-0325">Glycoprotein</keyword>
<feature type="binding site" evidence="10">
    <location>
        <position position="158"/>
    </location>
    <ligand>
        <name>Zn(2+)</name>
        <dbReference type="ChEBI" id="CHEBI:29105"/>
        <note>catalytic</note>
    </ligand>
</feature>
<dbReference type="InterPro" id="IPR002083">
    <property type="entry name" value="MATH/TRAF_dom"/>
</dbReference>
<keyword evidence="7" id="KW-0865">Zymogen</keyword>
<dbReference type="SUPFAM" id="SSF55486">
    <property type="entry name" value="Metalloproteases ('zincins'), catalytic domain"/>
    <property type="match status" value="1"/>
</dbReference>